<dbReference type="Gene3D" id="3.40.50.300">
    <property type="entry name" value="P-loop containing nucleotide triphosphate hydrolases"/>
    <property type="match status" value="1"/>
</dbReference>
<dbReference type="GO" id="GO:0006235">
    <property type="term" value="P:dTTP biosynthetic process"/>
    <property type="evidence" value="ECO:0007669"/>
    <property type="project" value="TreeGrafter"/>
</dbReference>
<dbReference type="Proteomes" id="UP000308768">
    <property type="component" value="Unassembled WGS sequence"/>
</dbReference>
<evidence type="ECO:0000256" key="8">
    <source>
        <dbReference type="ARBA" id="ARBA00022777"/>
    </source>
</evidence>
<reference evidence="12 13" key="1">
    <citation type="submission" date="2017-03" db="EMBL/GenBank/DDBJ databases">
        <title>Genomes of endolithic fungi from Antarctica.</title>
        <authorList>
            <person name="Coleine C."/>
            <person name="Masonjones S."/>
            <person name="Stajich J.E."/>
        </authorList>
    </citation>
    <scope>NUCLEOTIDE SEQUENCE [LARGE SCALE GENOMIC DNA]</scope>
    <source>
        <strain evidence="12 13">CCFEE 5187</strain>
    </source>
</reference>
<keyword evidence="13" id="KW-1185">Reference proteome</keyword>
<keyword evidence="9" id="KW-0067">ATP-binding</keyword>
<dbReference type="SUPFAM" id="SSF52540">
    <property type="entry name" value="P-loop containing nucleoside triphosphate hydrolases"/>
    <property type="match status" value="1"/>
</dbReference>
<dbReference type="GO" id="GO:0004798">
    <property type="term" value="F:dTMP kinase activity"/>
    <property type="evidence" value="ECO:0007669"/>
    <property type="project" value="UniProtKB-EC"/>
</dbReference>
<evidence type="ECO:0000256" key="1">
    <source>
        <dbReference type="ARBA" id="ARBA00004992"/>
    </source>
</evidence>
<accession>A0A4U0WS34</accession>
<proteinExistence type="inferred from homology"/>
<evidence type="ECO:0000313" key="13">
    <source>
        <dbReference type="Proteomes" id="UP000308768"/>
    </source>
</evidence>
<evidence type="ECO:0000256" key="3">
    <source>
        <dbReference type="ARBA" id="ARBA00012980"/>
    </source>
</evidence>
<evidence type="ECO:0000256" key="7">
    <source>
        <dbReference type="ARBA" id="ARBA00022741"/>
    </source>
</evidence>
<organism evidence="12 13">
    <name type="scientific">Cryomyces minteri</name>
    <dbReference type="NCBI Taxonomy" id="331657"/>
    <lineage>
        <taxon>Eukaryota</taxon>
        <taxon>Fungi</taxon>
        <taxon>Dikarya</taxon>
        <taxon>Ascomycota</taxon>
        <taxon>Pezizomycotina</taxon>
        <taxon>Dothideomycetes</taxon>
        <taxon>Dothideomycetes incertae sedis</taxon>
        <taxon>Cryomyces</taxon>
    </lineage>
</organism>
<comment type="pathway">
    <text evidence="1">Pyrimidine metabolism; dTTP biosynthesis.</text>
</comment>
<evidence type="ECO:0000256" key="10">
    <source>
        <dbReference type="SAM" id="Coils"/>
    </source>
</evidence>
<comment type="similarity">
    <text evidence="2">Belongs to the thymidylate kinase family.</text>
</comment>
<dbReference type="PROSITE" id="PS01331">
    <property type="entry name" value="THYMIDYLATE_KINASE"/>
    <property type="match status" value="1"/>
</dbReference>
<dbReference type="GO" id="GO:0005524">
    <property type="term" value="F:ATP binding"/>
    <property type="evidence" value="ECO:0007669"/>
    <property type="project" value="UniProtKB-KW"/>
</dbReference>
<keyword evidence="6" id="KW-0545">Nucleotide biosynthesis</keyword>
<dbReference type="EMBL" id="NAJN01001074">
    <property type="protein sequence ID" value="TKA65971.1"/>
    <property type="molecule type" value="Genomic_DNA"/>
</dbReference>
<dbReference type="InterPro" id="IPR039430">
    <property type="entry name" value="Thymidylate_kin-like_dom"/>
</dbReference>
<evidence type="ECO:0000256" key="9">
    <source>
        <dbReference type="ARBA" id="ARBA00022840"/>
    </source>
</evidence>
<gene>
    <name evidence="12" type="ORF">B0A49_06530</name>
</gene>
<dbReference type="InterPro" id="IPR018094">
    <property type="entry name" value="Thymidylate_kinase"/>
</dbReference>
<dbReference type="GO" id="GO:0004550">
    <property type="term" value="F:nucleoside diphosphate kinase activity"/>
    <property type="evidence" value="ECO:0007669"/>
    <property type="project" value="TreeGrafter"/>
</dbReference>
<dbReference type="GO" id="GO:0006233">
    <property type="term" value="P:dTDP biosynthetic process"/>
    <property type="evidence" value="ECO:0007669"/>
    <property type="project" value="InterPro"/>
</dbReference>
<dbReference type="EC" id="2.7.4.9" evidence="3"/>
<keyword evidence="10" id="KW-0175">Coiled coil</keyword>
<dbReference type="STRING" id="331657.A0A4U0WS34"/>
<sequence>MRGKLIVFEGLDRAGKSTQCSRLVKNLEDEGHQVKHMSFPDRSTPIGRMIDEYLKGDSQQEDHVIHLLFSANRWESAASIKAAIEAGIIVVVDRYYYSGCVYSAAKKNPLLSLRWARQPEVGLPRPDICIFLDISPEAAAQRGGFGQERYEKNEFQNRVRELFAELQAAQHEMEDFVNVYAGESTDLVEAQVSICVQKAIDRVDAGDLPLKLVEPW</sequence>
<dbReference type="InterPro" id="IPR027417">
    <property type="entry name" value="P-loop_NTPase"/>
</dbReference>
<evidence type="ECO:0000256" key="2">
    <source>
        <dbReference type="ARBA" id="ARBA00009776"/>
    </source>
</evidence>
<dbReference type="CDD" id="cd01672">
    <property type="entry name" value="TMPK"/>
    <property type="match status" value="1"/>
</dbReference>
<dbReference type="InterPro" id="IPR018095">
    <property type="entry name" value="Thymidylate_kin_CS"/>
</dbReference>
<comment type="caution">
    <text evidence="12">The sequence shown here is derived from an EMBL/GenBank/DDBJ whole genome shotgun (WGS) entry which is preliminary data.</text>
</comment>
<dbReference type="PANTHER" id="PTHR10344:SF1">
    <property type="entry name" value="THYMIDYLATE KINASE"/>
    <property type="match status" value="1"/>
</dbReference>
<dbReference type="AlphaFoldDB" id="A0A4U0WS34"/>
<dbReference type="NCBIfam" id="TIGR00041">
    <property type="entry name" value="DTMP_kinase"/>
    <property type="match status" value="1"/>
</dbReference>
<dbReference type="Pfam" id="PF02223">
    <property type="entry name" value="Thymidylate_kin"/>
    <property type="match status" value="1"/>
</dbReference>
<evidence type="ECO:0000259" key="11">
    <source>
        <dbReference type="Pfam" id="PF02223"/>
    </source>
</evidence>
<dbReference type="PANTHER" id="PTHR10344">
    <property type="entry name" value="THYMIDYLATE KINASE"/>
    <property type="match status" value="1"/>
</dbReference>
<keyword evidence="8" id="KW-0418">Kinase</keyword>
<name>A0A4U0WS34_9PEZI</name>
<evidence type="ECO:0000313" key="12">
    <source>
        <dbReference type="EMBL" id="TKA65971.1"/>
    </source>
</evidence>
<dbReference type="FunFam" id="3.40.50.300:FF:000679">
    <property type="entry name" value="Thymidylate kinase"/>
    <property type="match status" value="1"/>
</dbReference>
<dbReference type="GO" id="GO:0005634">
    <property type="term" value="C:nucleus"/>
    <property type="evidence" value="ECO:0007669"/>
    <property type="project" value="TreeGrafter"/>
</dbReference>
<dbReference type="GO" id="GO:0006227">
    <property type="term" value="P:dUDP biosynthetic process"/>
    <property type="evidence" value="ECO:0007669"/>
    <property type="project" value="TreeGrafter"/>
</dbReference>
<keyword evidence="5" id="KW-0808">Transferase</keyword>
<feature type="coiled-coil region" evidence="10">
    <location>
        <begin position="152"/>
        <end position="179"/>
    </location>
</feature>
<dbReference type="HAMAP" id="MF_00165">
    <property type="entry name" value="Thymidylate_kinase"/>
    <property type="match status" value="1"/>
</dbReference>
<evidence type="ECO:0000256" key="6">
    <source>
        <dbReference type="ARBA" id="ARBA00022727"/>
    </source>
</evidence>
<dbReference type="OrthoDB" id="425602at2759"/>
<keyword evidence="7" id="KW-0547">Nucleotide-binding</keyword>
<dbReference type="GO" id="GO:0005829">
    <property type="term" value="C:cytosol"/>
    <property type="evidence" value="ECO:0007669"/>
    <property type="project" value="TreeGrafter"/>
</dbReference>
<evidence type="ECO:0000256" key="5">
    <source>
        <dbReference type="ARBA" id="ARBA00022679"/>
    </source>
</evidence>
<protein>
    <recommendedName>
        <fullName evidence="4">Thymidylate kinase</fullName>
        <ecNumber evidence="3">2.7.4.9</ecNumber>
    </recommendedName>
</protein>
<evidence type="ECO:0000256" key="4">
    <source>
        <dbReference type="ARBA" id="ARBA00017144"/>
    </source>
</evidence>
<feature type="domain" description="Thymidylate kinase-like" evidence="11">
    <location>
        <begin position="8"/>
        <end position="191"/>
    </location>
</feature>